<reference evidence="3 4" key="1">
    <citation type="journal article" date="2019" name="Commun. Biol.">
        <title>The bagworm genome reveals a unique fibroin gene that provides high tensile strength.</title>
        <authorList>
            <person name="Kono N."/>
            <person name="Nakamura H."/>
            <person name="Ohtoshi R."/>
            <person name="Tomita M."/>
            <person name="Numata K."/>
            <person name="Arakawa K."/>
        </authorList>
    </citation>
    <scope>NUCLEOTIDE SEQUENCE [LARGE SCALE GENOMIC DNA]</scope>
</reference>
<dbReference type="SUPFAM" id="SSF49417">
    <property type="entry name" value="p53-like transcription factors"/>
    <property type="match status" value="1"/>
</dbReference>
<dbReference type="GO" id="GO:0000981">
    <property type="term" value="F:DNA-binding transcription factor activity, RNA polymerase II-specific"/>
    <property type="evidence" value="ECO:0007669"/>
    <property type="project" value="TreeGrafter"/>
</dbReference>
<dbReference type="InterPro" id="IPR032397">
    <property type="entry name" value="RHD_dimer"/>
</dbReference>
<keyword evidence="4" id="KW-1185">Reference proteome</keyword>
<dbReference type="Proteomes" id="UP000299102">
    <property type="component" value="Unassembled WGS sequence"/>
</dbReference>
<dbReference type="InterPro" id="IPR013783">
    <property type="entry name" value="Ig-like_fold"/>
</dbReference>
<gene>
    <name evidence="3" type="primary">Rel</name>
    <name evidence="3" type="ORF">EVAR_48013_1</name>
</gene>
<organism evidence="3 4">
    <name type="scientific">Eumeta variegata</name>
    <name type="common">Bagworm moth</name>
    <name type="synonym">Eumeta japonica</name>
    <dbReference type="NCBI Taxonomy" id="151549"/>
    <lineage>
        <taxon>Eukaryota</taxon>
        <taxon>Metazoa</taxon>
        <taxon>Ecdysozoa</taxon>
        <taxon>Arthropoda</taxon>
        <taxon>Hexapoda</taxon>
        <taxon>Insecta</taxon>
        <taxon>Pterygota</taxon>
        <taxon>Neoptera</taxon>
        <taxon>Endopterygota</taxon>
        <taxon>Lepidoptera</taxon>
        <taxon>Glossata</taxon>
        <taxon>Ditrysia</taxon>
        <taxon>Tineoidea</taxon>
        <taxon>Psychidae</taxon>
        <taxon>Oiketicinae</taxon>
        <taxon>Eumeta</taxon>
    </lineage>
</organism>
<dbReference type="SUPFAM" id="SSF81296">
    <property type="entry name" value="E set domains"/>
    <property type="match status" value="1"/>
</dbReference>
<accession>A0A4C1XSZ8</accession>
<dbReference type="InterPro" id="IPR011539">
    <property type="entry name" value="RHD_DNA_bind_dom"/>
</dbReference>
<dbReference type="GO" id="GO:0048468">
    <property type="term" value="P:cell development"/>
    <property type="evidence" value="ECO:0007669"/>
    <property type="project" value="UniProtKB-ARBA"/>
</dbReference>
<protein>
    <submittedName>
        <fullName evidence="3">Nuclear factor NF-kappa-B p110 subunit</fullName>
    </submittedName>
</protein>
<dbReference type="SMART" id="SM00429">
    <property type="entry name" value="IPT"/>
    <property type="match status" value="1"/>
</dbReference>
<dbReference type="InterPro" id="IPR037059">
    <property type="entry name" value="RHD_DNA_bind_dom_sf"/>
</dbReference>
<dbReference type="AlphaFoldDB" id="A0A4C1XSZ8"/>
<dbReference type="OrthoDB" id="10254686at2759"/>
<comment type="caution">
    <text evidence="3">The sequence shown here is derived from an EMBL/GenBank/DDBJ whole genome shotgun (WGS) entry which is preliminary data.</text>
</comment>
<dbReference type="Pfam" id="PF16179">
    <property type="entry name" value="RHD_dimer"/>
    <property type="match status" value="1"/>
</dbReference>
<dbReference type="Gene3D" id="2.60.40.10">
    <property type="entry name" value="Immunoglobulins"/>
    <property type="match status" value="1"/>
</dbReference>
<proteinExistence type="predicted"/>
<feature type="domain" description="RHD" evidence="2">
    <location>
        <begin position="1"/>
        <end position="65"/>
    </location>
</feature>
<sequence length="460" mass="52126">MYLGKRTCLLLFEFAVELRTHCENLAKSINLNIVRLKFSAHDINTDKEICSPVFSEPIHNMKQIKKKLRSKLAIIVLPHKITPRLKSAPLLWLQLEMLASKYLSILYFHPILPPIDFYFQESALTNELRICRISKAYGSARGGENLFLLVEKVNKKDIEVHFVQDCPKTGKELWRSKGRFTHSDVHHQYAIVCKTPAYHNQDLDTEVPVYIELVRPSNGRTSERVNFTYKAEHVFKNKKRKYDSYSSLGSSSSDSLKSTELPTTVAVKTNAFENSVQPEAMDIVSIPNQIPCMLTTAPPSNDILADALIGTREHKMPHFISPVLSQPNVPPSINSLVQLNSNDFIGFMDKIGSDKQQIQSDDFETFLSSGGMAEILKHCYPNDNIADMQFVNNDAEDPNFMKLYTHPKEEIDDPEKMSITGKEEEKSDNYSALYSEEDGPEVKRTQTSVICEAHGGPPSR</sequence>
<dbReference type="InterPro" id="IPR000451">
    <property type="entry name" value="NFkB/Dor"/>
</dbReference>
<feature type="region of interest" description="Disordered" evidence="1">
    <location>
        <begin position="406"/>
        <end position="460"/>
    </location>
</feature>
<evidence type="ECO:0000259" key="2">
    <source>
        <dbReference type="PROSITE" id="PS50254"/>
    </source>
</evidence>
<dbReference type="GO" id="GO:0005737">
    <property type="term" value="C:cytoplasm"/>
    <property type="evidence" value="ECO:0007669"/>
    <property type="project" value="InterPro"/>
</dbReference>
<evidence type="ECO:0000313" key="3">
    <source>
        <dbReference type="EMBL" id="GBP65307.1"/>
    </source>
</evidence>
<dbReference type="STRING" id="151549.A0A4C1XSZ8"/>
<dbReference type="InterPro" id="IPR008967">
    <property type="entry name" value="p53-like_TF_DNA-bd_sf"/>
</dbReference>
<dbReference type="PROSITE" id="PS50254">
    <property type="entry name" value="REL_2"/>
    <property type="match status" value="1"/>
</dbReference>
<dbReference type="PANTHER" id="PTHR24169:SF25">
    <property type="entry name" value="DORSAL-RELATED IMMUNITY FACTOR DIF-RELATED"/>
    <property type="match status" value="1"/>
</dbReference>
<dbReference type="PANTHER" id="PTHR24169">
    <property type="entry name" value="NUCLEAR FACTOR NF-KAPPA-B PROTEIN"/>
    <property type="match status" value="1"/>
</dbReference>
<dbReference type="InterPro" id="IPR014756">
    <property type="entry name" value="Ig_E-set"/>
</dbReference>
<evidence type="ECO:0000313" key="4">
    <source>
        <dbReference type="Proteomes" id="UP000299102"/>
    </source>
</evidence>
<dbReference type="GO" id="GO:0000978">
    <property type="term" value="F:RNA polymerase II cis-regulatory region sequence-specific DNA binding"/>
    <property type="evidence" value="ECO:0007669"/>
    <property type="project" value="TreeGrafter"/>
</dbReference>
<dbReference type="InterPro" id="IPR002909">
    <property type="entry name" value="IPT_dom"/>
</dbReference>
<evidence type="ECO:0000256" key="1">
    <source>
        <dbReference type="SAM" id="MobiDB-lite"/>
    </source>
</evidence>
<name>A0A4C1XSZ8_EUMVA</name>
<dbReference type="GO" id="GO:0048731">
    <property type="term" value="P:system development"/>
    <property type="evidence" value="ECO:0007669"/>
    <property type="project" value="UniProtKB-ARBA"/>
</dbReference>
<dbReference type="Gene3D" id="2.60.40.340">
    <property type="entry name" value="Rel homology domain (RHD), DNA-binding domain"/>
    <property type="match status" value="1"/>
</dbReference>
<dbReference type="EMBL" id="BGZK01000925">
    <property type="protein sequence ID" value="GBP65307.1"/>
    <property type="molecule type" value="Genomic_DNA"/>
</dbReference>